<dbReference type="PIRSF" id="PIRSF002741">
    <property type="entry name" value="MppA"/>
    <property type="match status" value="1"/>
</dbReference>
<dbReference type="GO" id="GO:0043190">
    <property type="term" value="C:ATP-binding cassette (ABC) transporter complex"/>
    <property type="evidence" value="ECO:0007669"/>
    <property type="project" value="InterPro"/>
</dbReference>
<evidence type="ECO:0000256" key="1">
    <source>
        <dbReference type="ARBA" id="ARBA00004418"/>
    </source>
</evidence>
<evidence type="ECO:0000313" key="8">
    <source>
        <dbReference type="Proteomes" id="UP000030004"/>
    </source>
</evidence>
<dbReference type="AlphaFoldDB" id="A0A0A0EFA8"/>
<evidence type="ECO:0000256" key="2">
    <source>
        <dbReference type="ARBA" id="ARBA00005695"/>
    </source>
</evidence>
<dbReference type="Pfam" id="PF00496">
    <property type="entry name" value="SBP_bac_5"/>
    <property type="match status" value="1"/>
</dbReference>
<evidence type="ECO:0000313" key="7">
    <source>
        <dbReference type="EMBL" id="KGM47842.1"/>
    </source>
</evidence>
<dbReference type="PANTHER" id="PTHR30290:SF9">
    <property type="entry name" value="OLIGOPEPTIDE-BINDING PROTEIN APPA"/>
    <property type="match status" value="1"/>
</dbReference>
<feature type="domain" description="Solute-binding protein family 5" evidence="6">
    <location>
        <begin position="78"/>
        <end position="422"/>
    </location>
</feature>
<comment type="similarity">
    <text evidence="2">Belongs to the bacterial solute-binding protein 5 family.</text>
</comment>
<evidence type="ECO:0000256" key="5">
    <source>
        <dbReference type="SAM" id="SignalP"/>
    </source>
</evidence>
<dbReference type="Gene3D" id="3.90.76.10">
    <property type="entry name" value="Dipeptide-binding Protein, Domain 1"/>
    <property type="match status" value="1"/>
</dbReference>
<protein>
    <recommendedName>
        <fullName evidence="6">Solute-binding protein family 5 domain-containing protein</fullName>
    </recommendedName>
</protein>
<dbReference type="PANTHER" id="PTHR30290">
    <property type="entry name" value="PERIPLASMIC BINDING COMPONENT OF ABC TRANSPORTER"/>
    <property type="match status" value="1"/>
</dbReference>
<dbReference type="InterPro" id="IPR030678">
    <property type="entry name" value="Peptide/Ni-bd"/>
</dbReference>
<name>A0A0A0EFA8_9RHOB</name>
<gene>
    <name evidence="7" type="ORF">ATO9_16145</name>
</gene>
<dbReference type="GO" id="GO:0030288">
    <property type="term" value="C:outer membrane-bounded periplasmic space"/>
    <property type="evidence" value="ECO:0007669"/>
    <property type="project" value="UniProtKB-ARBA"/>
</dbReference>
<dbReference type="RefSeq" id="WP_043751356.1">
    <property type="nucleotide sequence ID" value="NZ_AQQX01000007.1"/>
</dbReference>
<organism evidence="7 8">
    <name type="scientific">Pseudooceanicola atlanticus</name>
    <dbReference type="NCBI Taxonomy" id="1461694"/>
    <lineage>
        <taxon>Bacteria</taxon>
        <taxon>Pseudomonadati</taxon>
        <taxon>Pseudomonadota</taxon>
        <taxon>Alphaproteobacteria</taxon>
        <taxon>Rhodobacterales</taxon>
        <taxon>Paracoccaceae</taxon>
        <taxon>Pseudooceanicola</taxon>
    </lineage>
</organism>
<comment type="subcellular location">
    <subcellularLocation>
        <location evidence="1">Periplasm</location>
    </subcellularLocation>
</comment>
<keyword evidence="8" id="KW-1185">Reference proteome</keyword>
<feature type="chain" id="PRO_5001968925" description="Solute-binding protein family 5 domain-containing protein" evidence="5">
    <location>
        <begin position="30"/>
        <end position="502"/>
    </location>
</feature>
<evidence type="ECO:0000256" key="3">
    <source>
        <dbReference type="ARBA" id="ARBA00022448"/>
    </source>
</evidence>
<dbReference type="GO" id="GO:0015833">
    <property type="term" value="P:peptide transport"/>
    <property type="evidence" value="ECO:0007669"/>
    <property type="project" value="TreeGrafter"/>
</dbReference>
<sequence length="502" mass="56115">MTYFHRFRTTFGSALVAASLAVAGPAAMAQEGPEELTIALSGDFPSLDPSKDTAPIALNYRLNVFEALTQIGKDGSVLPRAAESWEHSDDLLTWTFKLREGMLFHNGEEVEAEDVVWTVERILADDKTPVRNFLKLVESVEALDKYTVQFTVSQPYAIFDRQTKYTYIMSKDYWEEVGDEGYATAPIGSGPYKMVEWIKDDRMVLEQFEDHYGEKSSVKKATFRPIPSEAGRANALLSGEIDIVPELPPSLMPMLEGQEGLTVEAAPGFRVAYLAMDPTQPPFDDPMVREAVDIAIDRNAIADRLMRGSAKASGVMIPPGNEGYEPVFDPVEYDPERAAQLIADSGYDGEEISIDYPNNNVAMANEQAQAIAGYLTEAGLNVTLNSLEFTAFFPLWIQNQLDKMHFFAFGSSQFHAETVLASIFEEGAHNYRADPEMSALIKEQRQEADPERQQELITEAFRLGNADRQYIPLWDLYIVYGAKTEVGYEPYTDGIVRLYAFD</sequence>
<dbReference type="Gene3D" id="3.10.105.10">
    <property type="entry name" value="Dipeptide-binding Protein, Domain 3"/>
    <property type="match status" value="1"/>
</dbReference>
<dbReference type="Proteomes" id="UP000030004">
    <property type="component" value="Unassembled WGS sequence"/>
</dbReference>
<dbReference type="eggNOG" id="COG0747">
    <property type="taxonomic scope" value="Bacteria"/>
</dbReference>
<dbReference type="InterPro" id="IPR000914">
    <property type="entry name" value="SBP_5_dom"/>
</dbReference>
<dbReference type="OrthoDB" id="9803988at2"/>
<comment type="caution">
    <text evidence="7">The sequence shown here is derived from an EMBL/GenBank/DDBJ whole genome shotgun (WGS) entry which is preliminary data.</text>
</comment>
<feature type="signal peptide" evidence="5">
    <location>
        <begin position="1"/>
        <end position="29"/>
    </location>
</feature>
<evidence type="ECO:0000259" key="6">
    <source>
        <dbReference type="Pfam" id="PF00496"/>
    </source>
</evidence>
<proteinExistence type="inferred from homology"/>
<keyword evidence="3" id="KW-0813">Transport</keyword>
<dbReference type="GO" id="GO:1904680">
    <property type="term" value="F:peptide transmembrane transporter activity"/>
    <property type="evidence" value="ECO:0007669"/>
    <property type="project" value="TreeGrafter"/>
</dbReference>
<dbReference type="EMBL" id="AQQX01000007">
    <property type="protein sequence ID" value="KGM47842.1"/>
    <property type="molecule type" value="Genomic_DNA"/>
</dbReference>
<dbReference type="STRING" id="1461694.ATO9_16145"/>
<accession>A0A0A0EFA8</accession>
<dbReference type="SUPFAM" id="SSF53850">
    <property type="entry name" value="Periplasmic binding protein-like II"/>
    <property type="match status" value="1"/>
</dbReference>
<evidence type="ECO:0000256" key="4">
    <source>
        <dbReference type="ARBA" id="ARBA00022729"/>
    </source>
</evidence>
<keyword evidence="4 5" id="KW-0732">Signal</keyword>
<reference evidence="7 8" key="1">
    <citation type="journal article" date="2015" name="Antonie Van Leeuwenhoek">
        <title>Pseudooceanicola atlanticus gen. nov. sp. nov., isolated from surface seawater of the Atlantic Ocean and reclassification of Oceanicola batsensis, Oceanicola marinus, Oceanicola nitratireducens, Oceanicola nanhaiensis, Oceanicola antarcticus and Oceanicola flagellatus, as Pseudooceanicola batsensis comb. nov., Pseudooceanicola marinus comb. nov., Pseudooceanicola nitratireducens comb. nov., Pseudooceanicola nanhaiensis comb. nov., Pseudooceanicola antarcticus comb. nov., and Pseudooceanicola flagellatus comb. nov.</title>
        <authorList>
            <person name="Lai Q."/>
            <person name="Li G."/>
            <person name="Liu X."/>
            <person name="Du Y."/>
            <person name="Sun F."/>
            <person name="Shao Z."/>
        </authorList>
    </citation>
    <scope>NUCLEOTIDE SEQUENCE [LARGE SCALE GENOMIC DNA]</scope>
    <source>
        <strain evidence="7 8">22II-s11g</strain>
    </source>
</reference>
<dbReference type="InterPro" id="IPR039424">
    <property type="entry name" value="SBP_5"/>
</dbReference>
<dbReference type="Gene3D" id="3.40.190.10">
    <property type="entry name" value="Periplasmic binding protein-like II"/>
    <property type="match status" value="1"/>
</dbReference>